<sequence length="65" mass="6138">MEPEEHGRGAADVLGGADAGGVRIAVVGSGGGVRITVVGSGGGVRITVVGSGGGEFHAARAPADR</sequence>
<accession>A0ABT9R352</accession>
<protein>
    <submittedName>
        <fullName evidence="1">Uncharacterized protein</fullName>
    </submittedName>
</protein>
<keyword evidence="2" id="KW-1185">Reference proteome</keyword>
<gene>
    <name evidence="1" type="ORF">J2S55_002932</name>
</gene>
<evidence type="ECO:0000313" key="2">
    <source>
        <dbReference type="Proteomes" id="UP001230426"/>
    </source>
</evidence>
<dbReference type="Proteomes" id="UP001230426">
    <property type="component" value="Unassembled WGS sequence"/>
</dbReference>
<organism evidence="1 2">
    <name type="scientific">Streptosporangium brasiliense</name>
    <dbReference type="NCBI Taxonomy" id="47480"/>
    <lineage>
        <taxon>Bacteria</taxon>
        <taxon>Bacillati</taxon>
        <taxon>Actinomycetota</taxon>
        <taxon>Actinomycetes</taxon>
        <taxon>Streptosporangiales</taxon>
        <taxon>Streptosporangiaceae</taxon>
        <taxon>Streptosporangium</taxon>
    </lineage>
</organism>
<name>A0ABT9R352_9ACTN</name>
<reference evidence="1 2" key="1">
    <citation type="submission" date="2023-07" db="EMBL/GenBank/DDBJ databases">
        <title>Sequencing the genomes of 1000 actinobacteria strains.</title>
        <authorList>
            <person name="Klenk H.-P."/>
        </authorList>
    </citation>
    <scope>NUCLEOTIDE SEQUENCE [LARGE SCALE GENOMIC DNA]</scope>
    <source>
        <strain evidence="1 2">DSM 44109</strain>
    </source>
</reference>
<dbReference type="EMBL" id="JAUSRB010000002">
    <property type="protein sequence ID" value="MDP9863666.1"/>
    <property type="molecule type" value="Genomic_DNA"/>
</dbReference>
<comment type="caution">
    <text evidence="1">The sequence shown here is derived from an EMBL/GenBank/DDBJ whole genome shotgun (WGS) entry which is preliminary data.</text>
</comment>
<evidence type="ECO:0000313" key="1">
    <source>
        <dbReference type="EMBL" id="MDP9863666.1"/>
    </source>
</evidence>
<dbReference type="RefSeq" id="WP_306860749.1">
    <property type="nucleotide sequence ID" value="NZ_JAUSRB010000002.1"/>
</dbReference>
<proteinExistence type="predicted"/>